<dbReference type="Gene3D" id="2.60.40.10">
    <property type="entry name" value="Immunoglobulins"/>
    <property type="match status" value="2"/>
</dbReference>
<dbReference type="SUPFAM" id="SSF49299">
    <property type="entry name" value="PKD domain"/>
    <property type="match status" value="2"/>
</dbReference>
<proteinExistence type="predicted"/>
<dbReference type="RefSeq" id="WP_354505438.1">
    <property type="nucleotide sequence ID" value="NZ_JBEPMO010000001.1"/>
</dbReference>
<dbReference type="Proteomes" id="UP001549146">
    <property type="component" value="Unassembled WGS sequence"/>
</dbReference>
<dbReference type="InterPro" id="IPR022409">
    <property type="entry name" value="PKD/Chitinase_dom"/>
</dbReference>
<dbReference type="Pfam" id="PF18911">
    <property type="entry name" value="PKD_4"/>
    <property type="match status" value="1"/>
</dbReference>
<dbReference type="PROSITE" id="PS50093">
    <property type="entry name" value="PKD"/>
    <property type="match status" value="2"/>
</dbReference>
<evidence type="ECO:0000313" key="3">
    <source>
        <dbReference type="EMBL" id="MET3730492.1"/>
    </source>
</evidence>
<dbReference type="InterPro" id="IPR013783">
    <property type="entry name" value="Ig-like_fold"/>
</dbReference>
<keyword evidence="1" id="KW-1133">Transmembrane helix</keyword>
<evidence type="ECO:0000256" key="1">
    <source>
        <dbReference type="SAM" id="Phobius"/>
    </source>
</evidence>
<organism evidence="3 4">
    <name type="scientific">Moheibacter stercoris</name>
    <dbReference type="NCBI Taxonomy" id="1628251"/>
    <lineage>
        <taxon>Bacteria</taxon>
        <taxon>Pseudomonadati</taxon>
        <taxon>Bacteroidota</taxon>
        <taxon>Flavobacteriia</taxon>
        <taxon>Flavobacteriales</taxon>
        <taxon>Weeksellaceae</taxon>
        <taxon>Moheibacter</taxon>
    </lineage>
</organism>
<dbReference type="InterPro" id="IPR035986">
    <property type="entry name" value="PKD_dom_sf"/>
</dbReference>
<sequence>MKKKKTPYNSLFSNFDYRILLLFLTLIIIGLIVFWFRSKNAMDCGEAKMLIKSENFAAGEVVEFFNDTENATEWEWDFGDGSPKDYRKSTLHKYESPGVYRVRLTINKNCHKEQLIEITDQGRIIDRTKLPYIVGPDRIEVGEPVTFRYNYYTDQTMSWQWSFGESGQIDATDEYPTYIFQYPGKKVVTLIINGEIDYKAYKTLYVVPKKAYDGEKDTLQAYVYQRSVESFDKPEGNPPKSRIPAAVQNIPLTRQSNDGTMAPDISTERFKLALEHVIKQTKDKKELEEYFCQNKDIPVMKNGKDIIPYSEFLNDVTGKDVKIESIRLHKNNFNCIESFTIHYKVKKFMIWTED</sequence>
<reference evidence="3 4" key="1">
    <citation type="submission" date="2024-06" db="EMBL/GenBank/DDBJ databases">
        <title>Genomic Encyclopedia of Type Strains, Phase IV (KMG-IV): sequencing the most valuable type-strain genomes for metagenomic binning, comparative biology and taxonomic classification.</title>
        <authorList>
            <person name="Goeker M."/>
        </authorList>
    </citation>
    <scope>NUCLEOTIDE SEQUENCE [LARGE SCALE GENOMIC DNA]</scope>
    <source>
        <strain evidence="3 4">DSM 29388</strain>
    </source>
</reference>
<protein>
    <submittedName>
        <fullName evidence="3">Cbb3-type cytochrome oxidase subunit 3</fullName>
    </submittedName>
</protein>
<feature type="domain" description="PKD" evidence="2">
    <location>
        <begin position="128"/>
        <end position="206"/>
    </location>
</feature>
<keyword evidence="1" id="KW-0472">Membrane</keyword>
<keyword evidence="1" id="KW-0812">Transmembrane</keyword>
<name>A0ABV2LSF9_9FLAO</name>
<dbReference type="InterPro" id="IPR000601">
    <property type="entry name" value="PKD_dom"/>
</dbReference>
<feature type="domain" description="PKD" evidence="2">
    <location>
        <begin position="66"/>
        <end position="109"/>
    </location>
</feature>
<evidence type="ECO:0000313" key="4">
    <source>
        <dbReference type="Proteomes" id="UP001549146"/>
    </source>
</evidence>
<dbReference type="EMBL" id="JBEPMO010000001">
    <property type="protein sequence ID" value="MET3730492.1"/>
    <property type="molecule type" value="Genomic_DNA"/>
</dbReference>
<accession>A0ABV2LSF9</accession>
<evidence type="ECO:0000259" key="2">
    <source>
        <dbReference type="PROSITE" id="PS50093"/>
    </source>
</evidence>
<gene>
    <name evidence="3" type="ORF">ABID46_000044</name>
</gene>
<dbReference type="SMART" id="SM00089">
    <property type="entry name" value="PKD"/>
    <property type="match status" value="2"/>
</dbReference>
<dbReference type="CDD" id="cd00146">
    <property type="entry name" value="PKD"/>
    <property type="match status" value="2"/>
</dbReference>
<feature type="transmembrane region" description="Helical" evidence="1">
    <location>
        <begin position="20"/>
        <end position="36"/>
    </location>
</feature>
<keyword evidence="4" id="KW-1185">Reference proteome</keyword>
<comment type="caution">
    <text evidence="3">The sequence shown here is derived from an EMBL/GenBank/DDBJ whole genome shotgun (WGS) entry which is preliminary data.</text>
</comment>